<dbReference type="Proteomes" id="UP000214566">
    <property type="component" value="Unassembled WGS sequence"/>
</dbReference>
<protein>
    <submittedName>
        <fullName evidence="8">Transposase</fullName>
    </submittedName>
</protein>
<comment type="similarity">
    <text evidence="2">Belongs to the transposase 11 family.</text>
</comment>
<name>A0A238D7G1_THIDL</name>
<evidence type="ECO:0000256" key="5">
    <source>
        <dbReference type="ARBA" id="ARBA00023172"/>
    </source>
</evidence>
<evidence type="ECO:0000256" key="3">
    <source>
        <dbReference type="ARBA" id="ARBA00022578"/>
    </source>
</evidence>
<feature type="domain" description="Transposase InsH N-terminal" evidence="7">
    <location>
        <begin position="3"/>
        <end position="75"/>
    </location>
</feature>
<proteinExistence type="inferred from homology"/>
<sequence>MQAIETVYPKSGRRGRPPIGAERMLRLYCIQLWFGLSDEGVEDALYDSAAFRRFVGIDLRTERAPDSTTLLKFRRLLETHDLTRALLDGVNAGMQERRLLLKRGTLIDATIIAAPSSTKNAQGTRDPEMRSTKKGNNWHFGLKLHIGVDAESGLAHTGVTTAAHAADVSHVTELLHGEEADVFADAGYTGVDKRDEVTAAQQDGRIAPNVNWHVATKRSLIKKRPDGLGNPSSTF</sequence>
<evidence type="ECO:0000259" key="6">
    <source>
        <dbReference type="Pfam" id="PF01609"/>
    </source>
</evidence>
<evidence type="ECO:0000256" key="1">
    <source>
        <dbReference type="ARBA" id="ARBA00003544"/>
    </source>
</evidence>
<keyword evidence="9" id="KW-1185">Reference proteome</keyword>
<keyword evidence="4" id="KW-0238">DNA-binding</keyword>
<feature type="domain" description="Transposase IS4-like" evidence="6">
    <location>
        <begin position="102"/>
        <end position="208"/>
    </location>
</feature>
<evidence type="ECO:0000313" key="9">
    <source>
        <dbReference type="Proteomes" id="UP000214566"/>
    </source>
</evidence>
<organism evidence="8 9">
    <name type="scientific">Thiomonas delicata</name>
    <name type="common">Thiomonas cuprina</name>
    <dbReference type="NCBI Taxonomy" id="364030"/>
    <lineage>
        <taxon>Bacteria</taxon>
        <taxon>Pseudomonadati</taxon>
        <taxon>Pseudomonadota</taxon>
        <taxon>Betaproteobacteria</taxon>
        <taxon>Burkholderiales</taxon>
        <taxon>Thiomonas</taxon>
    </lineage>
</organism>
<keyword evidence="5" id="KW-0233">DNA recombination</keyword>
<dbReference type="PANTHER" id="PTHR35604">
    <property type="entry name" value="TRANSPOSASE INSH FOR INSERTION SEQUENCE ELEMENT IS5A-RELATED"/>
    <property type="match status" value="1"/>
</dbReference>
<dbReference type="AlphaFoldDB" id="A0A238D7G1"/>
<accession>A0A238D7G1</accession>
<dbReference type="Pfam" id="PF05598">
    <property type="entry name" value="DUF772"/>
    <property type="match status" value="1"/>
</dbReference>
<comment type="function">
    <text evidence="1">Involved in the transposition of the insertion sequence IS5.</text>
</comment>
<dbReference type="EMBL" id="FLMQ01000056">
    <property type="protein sequence ID" value="SBP89159.1"/>
    <property type="molecule type" value="Genomic_DNA"/>
</dbReference>
<dbReference type="GO" id="GO:0003677">
    <property type="term" value="F:DNA binding"/>
    <property type="evidence" value="ECO:0007669"/>
    <property type="project" value="UniProtKB-KW"/>
</dbReference>
<dbReference type="InterPro" id="IPR047959">
    <property type="entry name" value="Transpos_IS5"/>
</dbReference>
<gene>
    <name evidence="8" type="ORF">THIARS_70779</name>
</gene>
<keyword evidence="3" id="KW-0815">Transposition</keyword>
<dbReference type="GO" id="GO:0004803">
    <property type="term" value="F:transposase activity"/>
    <property type="evidence" value="ECO:0007669"/>
    <property type="project" value="InterPro"/>
</dbReference>
<dbReference type="PANTHER" id="PTHR35604:SF2">
    <property type="entry name" value="TRANSPOSASE INSH FOR INSERTION SEQUENCE ELEMENT IS5A-RELATED"/>
    <property type="match status" value="1"/>
</dbReference>
<dbReference type="NCBIfam" id="NF033581">
    <property type="entry name" value="transpos_IS5_4"/>
    <property type="match status" value="1"/>
</dbReference>
<evidence type="ECO:0000259" key="7">
    <source>
        <dbReference type="Pfam" id="PF05598"/>
    </source>
</evidence>
<dbReference type="InterPro" id="IPR008490">
    <property type="entry name" value="Transposase_InsH_N"/>
</dbReference>
<evidence type="ECO:0000256" key="4">
    <source>
        <dbReference type="ARBA" id="ARBA00023125"/>
    </source>
</evidence>
<evidence type="ECO:0000256" key="2">
    <source>
        <dbReference type="ARBA" id="ARBA00010075"/>
    </source>
</evidence>
<dbReference type="GO" id="GO:0006313">
    <property type="term" value="P:DNA transposition"/>
    <property type="evidence" value="ECO:0007669"/>
    <property type="project" value="InterPro"/>
</dbReference>
<evidence type="ECO:0000313" key="8">
    <source>
        <dbReference type="EMBL" id="SBP89159.1"/>
    </source>
</evidence>
<dbReference type="InterPro" id="IPR002559">
    <property type="entry name" value="Transposase_11"/>
</dbReference>
<dbReference type="Pfam" id="PF01609">
    <property type="entry name" value="DDE_Tnp_1"/>
    <property type="match status" value="1"/>
</dbReference>
<reference evidence="8 9" key="1">
    <citation type="submission" date="2016-06" db="EMBL/GenBank/DDBJ databases">
        <authorList>
            <person name="Kjaerup R.B."/>
            <person name="Dalgaard T.S."/>
            <person name="Juul-Madsen H.R."/>
        </authorList>
    </citation>
    <scope>NUCLEOTIDE SEQUENCE [LARGE SCALE GENOMIC DNA]</scope>
    <source>
        <strain evidence="8 9">DSM 16361</strain>
    </source>
</reference>